<dbReference type="InterPro" id="IPR004101">
    <property type="entry name" value="Mur_ligase_C"/>
</dbReference>
<protein>
    <recommendedName>
        <fullName evidence="10 11">UDP-N-acetylmuramoyl-tripeptide--D-alanyl-D-alanine ligase</fullName>
        <ecNumber evidence="10 11">6.3.2.10</ecNumber>
    </recommendedName>
    <alternativeName>
        <fullName evidence="10">D-alanyl-D-alanine-adding enzyme</fullName>
    </alternativeName>
</protein>
<dbReference type="InterPro" id="IPR013221">
    <property type="entry name" value="Mur_ligase_cen"/>
</dbReference>
<dbReference type="InterPro" id="IPR000713">
    <property type="entry name" value="Mur_ligase_N"/>
</dbReference>
<gene>
    <name evidence="10 15" type="primary">murF</name>
    <name evidence="15" type="ORF">GCM10010832_02140</name>
</gene>
<dbReference type="InterPro" id="IPR036615">
    <property type="entry name" value="Mur_ligase_C_dom_sf"/>
</dbReference>
<dbReference type="Proteomes" id="UP000599179">
    <property type="component" value="Unassembled WGS sequence"/>
</dbReference>
<dbReference type="InterPro" id="IPR036565">
    <property type="entry name" value="Mur-like_cat_sf"/>
</dbReference>
<comment type="function">
    <text evidence="10 11">Involved in cell wall formation. Catalyzes the final step in the synthesis of UDP-N-acetylmuramoyl-pentapeptide, the precursor of murein.</text>
</comment>
<dbReference type="HAMAP" id="MF_02019">
    <property type="entry name" value="MurF"/>
    <property type="match status" value="1"/>
</dbReference>
<evidence type="ECO:0000256" key="2">
    <source>
        <dbReference type="ARBA" id="ARBA00022598"/>
    </source>
</evidence>
<feature type="domain" description="Mur ligase central" evidence="14">
    <location>
        <begin position="94"/>
        <end position="272"/>
    </location>
</feature>
<keyword evidence="2 10" id="KW-0436">Ligase</keyword>
<comment type="similarity">
    <text evidence="10">Belongs to the MurCDEF family. MurF subfamily.</text>
</comment>
<evidence type="ECO:0000259" key="12">
    <source>
        <dbReference type="Pfam" id="PF01225"/>
    </source>
</evidence>
<dbReference type="NCBIfam" id="TIGR01143">
    <property type="entry name" value="murF"/>
    <property type="match status" value="1"/>
</dbReference>
<evidence type="ECO:0000313" key="15">
    <source>
        <dbReference type="EMBL" id="GGE24975.1"/>
    </source>
</evidence>
<dbReference type="PANTHER" id="PTHR43024:SF1">
    <property type="entry name" value="UDP-N-ACETYLMURAMOYL-TRIPEPTIDE--D-ALANYL-D-ALANINE LIGASE"/>
    <property type="match status" value="1"/>
</dbReference>
<dbReference type="InterPro" id="IPR051046">
    <property type="entry name" value="MurCDEF_CellWall_CoF430Synth"/>
</dbReference>
<evidence type="ECO:0000256" key="10">
    <source>
        <dbReference type="HAMAP-Rule" id="MF_02019"/>
    </source>
</evidence>
<keyword evidence="8 10" id="KW-0131">Cell cycle</keyword>
<feature type="domain" description="Mur ligase N-terminal catalytic" evidence="12">
    <location>
        <begin position="14"/>
        <end position="60"/>
    </location>
</feature>
<evidence type="ECO:0000256" key="11">
    <source>
        <dbReference type="RuleBase" id="RU004136"/>
    </source>
</evidence>
<dbReference type="RefSeq" id="WP_188457225.1">
    <property type="nucleotide sequence ID" value="NZ_BMGM01000001.1"/>
</dbReference>
<dbReference type="Pfam" id="PF08245">
    <property type="entry name" value="Mur_ligase_M"/>
    <property type="match status" value="1"/>
</dbReference>
<dbReference type="InterPro" id="IPR035911">
    <property type="entry name" value="MurE/MurF_N"/>
</dbReference>
<dbReference type="Gene3D" id="3.90.190.20">
    <property type="entry name" value="Mur ligase, C-terminal domain"/>
    <property type="match status" value="1"/>
</dbReference>
<keyword evidence="3 10" id="KW-0132">Cell division</keyword>
<comment type="caution">
    <text evidence="15">The sequence shown here is derived from an EMBL/GenBank/DDBJ whole genome shotgun (WGS) entry which is preliminary data.</text>
</comment>
<dbReference type="GO" id="GO:0016874">
    <property type="term" value="F:ligase activity"/>
    <property type="evidence" value="ECO:0007669"/>
    <property type="project" value="UniProtKB-KW"/>
</dbReference>
<name>A0ABQ1SCG2_9FLAO</name>
<dbReference type="SUPFAM" id="SSF53244">
    <property type="entry name" value="MurD-like peptide ligases, peptide-binding domain"/>
    <property type="match status" value="1"/>
</dbReference>
<reference evidence="16" key="1">
    <citation type="journal article" date="2019" name="Int. J. Syst. Evol. Microbiol.">
        <title>The Global Catalogue of Microorganisms (GCM) 10K type strain sequencing project: providing services to taxonomists for standard genome sequencing and annotation.</title>
        <authorList>
            <consortium name="The Broad Institute Genomics Platform"/>
            <consortium name="The Broad Institute Genome Sequencing Center for Infectious Disease"/>
            <person name="Wu L."/>
            <person name="Ma J."/>
        </authorList>
    </citation>
    <scope>NUCLEOTIDE SEQUENCE [LARGE SCALE GENOMIC DNA]</scope>
    <source>
        <strain evidence="16">CGMCC 1.12931</strain>
    </source>
</reference>
<dbReference type="PANTHER" id="PTHR43024">
    <property type="entry name" value="UDP-N-ACETYLMURAMOYL-TRIPEPTIDE--D-ALANYL-D-ALANINE LIGASE"/>
    <property type="match status" value="1"/>
</dbReference>
<dbReference type="SUPFAM" id="SSF63418">
    <property type="entry name" value="MurE/MurF N-terminal domain"/>
    <property type="match status" value="1"/>
</dbReference>
<keyword evidence="6 10" id="KW-0133">Cell shape</keyword>
<evidence type="ECO:0000259" key="14">
    <source>
        <dbReference type="Pfam" id="PF08245"/>
    </source>
</evidence>
<accession>A0ABQ1SCG2</accession>
<keyword evidence="4 10" id="KW-0547">Nucleotide-binding</keyword>
<comment type="pathway">
    <text evidence="10 11">Cell wall biogenesis; peptidoglycan biosynthesis.</text>
</comment>
<evidence type="ECO:0000256" key="4">
    <source>
        <dbReference type="ARBA" id="ARBA00022741"/>
    </source>
</evidence>
<dbReference type="InterPro" id="IPR005863">
    <property type="entry name" value="UDP-N-AcMur_synth"/>
</dbReference>
<comment type="catalytic activity">
    <reaction evidence="10 11">
        <text>D-alanyl-D-alanine + UDP-N-acetyl-alpha-D-muramoyl-L-alanyl-gamma-D-glutamyl-meso-2,6-diaminopimelate + ATP = UDP-N-acetyl-alpha-D-muramoyl-L-alanyl-gamma-D-glutamyl-meso-2,6-diaminopimeloyl-D-alanyl-D-alanine + ADP + phosphate + H(+)</text>
        <dbReference type="Rhea" id="RHEA:28374"/>
        <dbReference type="ChEBI" id="CHEBI:15378"/>
        <dbReference type="ChEBI" id="CHEBI:30616"/>
        <dbReference type="ChEBI" id="CHEBI:43474"/>
        <dbReference type="ChEBI" id="CHEBI:57822"/>
        <dbReference type="ChEBI" id="CHEBI:61386"/>
        <dbReference type="ChEBI" id="CHEBI:83905"/>
        <dbReference type="ChEBI" id="CHEBI:456216"/>
        <dbReference type="EC" id="6.3.2.10"/>
    </reaction>
</comment>
<keyword evidence="5 10" id="KW-0067">ATP-binding</keyword>
<organism evidence="15 16">
    <name type="scientific">Psychroflexus planctonicus</name>
    <dbReference type="NCBI Taxonomy" id="1526575"/>
    <lineage>
        <taxon>Bacteria</taxon>
        <taxon>Pseudomonadati</taxon>
        <taxon>Bacteroidota</taxon>
        <taxon>Flavobacteriia</taxon>
        <taxon>Flavobacteriales</taxon>
        <taxon>Flavobacteriaceae</taxon>
        <taxon>Psychroflexus</taxon>
    </lineage>
</organism>
<dbReference type="Pfam" id="PF01225">
    <property type="entry name" value="Mur_ligase"/>
    <property type="match status" value="1"/>
</dbReference>
<comment type="subcellular location">
    <subcellularLocation>
        <location evidence="10 11">Cytoplasm</location>
    </subcellularLocation>
</comment>
<evidence type="ECO:0000256" key="5">
    <source>
        <dbReference type="ARBA" id="ARBA00022840"/>
    </source>
</evidence>
<evidence type="ECO:0000256" key="3">
    <source>
        <dbReference type="ARBA" id="ARBA00022618"/>
    </source>
</evidence>
<evidence type="ECO:0000256" key="6">
    <source>
        <dbReference type="ARBA" id="ARBA00022960"/>
    </source>
</evidence>
<evidence type="ECO:0000256" key="1">
    <source>
        <dbReference type="ARBA" id="ARBA00022490"/>
    </source>
</evidence>
<keyword evidence="9 10" id="KW-0961">Cell wall biogenesis/degradation</keyword>
<dbReference type="Pfam" id="PF02875">
    <property type="entry name" value="Mur_ligase_C"/>
    <property type="match status" value="1"/>
</dbReference>
<feature type="domain" description="Mur ligase C-terminal" evidence="13">
    <location>
        <begin position="296"/>
        <end position="414"/>
    </location>
</feature>
<evidence type="ECO:0000259" key="13">
    <source>
        <dbReference type="Pfam" id="PF02875"/>
    </source>
</evidence>
<evidence type="ECO:0000256" key="8">
    <source>
        <dbReference type="ARBA" id="ARBA00023306"/>
    </source>
</evidence>
<sequence>MDISKLHQHFLNSRGVSTDTRKIEKDSIFFALKGANFNGNEYAHLALKKGAKLAVVDDANLKDEHFLNCDDVLKCLQELANFHRKYLGLPIIAITGSNGKTTTKKLIFSVLRQKFNTKATQGNLNNHIGVPLTLLSFNKETEIGIVEMGANHQGEIAALCKIAEPDYGYITNFGKAHLEGFGGIEGVIKGKSELYRHIIANKGFLFINADDDLQVEKTKEAKRFSIGANSADCEVELVKTHPTVVVSYQNQQIKSKLLGAYNFKNIAAAIGIGAYFKVPTDAIKKGIESFMTEENRSQLLQTKNNAILLDAYNANPSSMQAALENFHGLDAEHKVLILGDMFEIGEDSMKEHQHIIELANQLQFEDVLVCGEAFYEANQKLNHPVIAFQKFEDVSNYLKKNVFKDKTILIKGSRGMALERCLDEL</sequence>
<feature type="binding site" evidence="10">
    <location>
        <begin position="96"/>
        <end position="102"/>
    </location>
    <ligand>
        <name>ATP</name>
        <dbReference type="ChEBI" id="CHEBI:30616"/>
    </ligand>
</feature>
<evidence type="ECO:0000256" key="9">
    <source>
        <dbReference type="ARBA" id="ARBA00023316"/>
    </source>
</evidence>
<dbReference type="Gene3D" id="3.40.1390.10">
    <property type="entry name" value="MurE/MurF, N-terminal domain"/>
    <property type="match status" value="1"/>
</dbReference>
<dbReference type="SUPFAM" id="SSF53623">
    <property type="entry name" value="MurD-like peptide ligases, catalytic domain"/>
    <property type="match status" value="1"/>
</dbReference>
<keyword evidence="7 10" id="KW-0573">Peptidoglycan synthesis</keyword>
<dbReference type="EC" id="6.3.2.10" evidence="10 11"/>
<dbReference type="Gene3D" id="3.40.1190.10">
    <property type="entry name" value="Mur-like, catalytic domain"/>
    <property type="match status" value="1"/>
</dbReference>
<keyword evidence="16" id="KW-1185">Reference proteome</keyword>
<evidence type="ECO:0000256" key="7">
    <source>
        <dbReference type="ARBA" id="ARBA00022984"/>
    </source>
</evidence>
<dbReference type="EMBL" id="BMGM01000001">
    <property type="protein sequence ID" value="GGE24975.1"/>
    <property type="molecule type" value="Genomic_DNA"/>
</dbReference>
<keyword evidence="1 10" id="KW-0963">Cytoplasm</keyword>
<evidence type="ECO:0000313" key="16">
    <source>
        <dbReference type="Proteomes" id="UP000599179"/>
    </source>
</evidence>
<proteinExistence type="inferred from homology"/>